<sequence length="87" mass="9802">MLMTYKAILRGNRLEWSETAPKQLTENKPVSVVTVLDETTLAKEKALQGKKMALALEALSKLSPVSITDPAVWERAQRQERKLPQRA</sequence>
<proteinExistence type="predicted"/>
<dbReference type="AlphaFoldDB" id="A0A3B0VLQ8"/>
<gene>
    <name evidence="1" type="ORF">MNBD_CHLOROFLEXI01-1036</name>
</gene>
<organism evidence="1">
    <name type="scientific">hydrothermal vent metagenome</name>
    <dbReference type="NCBI Taxonomy" id="652676"/>
    <lineage>
        <taxon>unclassified sequences</taxon>
        <taxon>metagenomes</taxon>
        <taxon>ecological metagenomes</taxon>
    </lineage>
</organism>
<accession>A0A3B0VLQ8</accession>
<dbReference type="EMBL" id="UOEU01000373">
    <property type="protein sequence ID" value="VAW32574.1"/>
    <property type="molecule type" value="Genomic_DNA"/>
</dbReference>
<evidence type="ECO:0000313" key="1">
    <source>
        <dbReference type="EMBL" id="VAW32574.1"/>
    </source>
</evidence>
<name>A0A3B0VLQ8_9ZZZZ</name>
<reference evidence="1" key="1">
    <citation type="submission" date="2018-06" db="EMBL/GenBank/DDBJ databases">
        <authorList>
            <person name="Zhirakovskaya E."/>
        </authorList>
    </citation>
    <scope>NUCLEOTIDE SEQUENCE</scope>
</reference>
<protein>
    <submittedName>
        <fullName evidence="1">Uncharacterized protein</fullName>
    </submittedName>
</protein>